<sequence>MSDLINFHYLIYYYVMINAVGFFMMGFDKRRAVGGGRRIPERTLMLTGAFGAALGMLIAAKQFRHKTKKPLFTIGLPLLIIVHTILLLLISGNVNIPELLF</sequence>
<organism evidence="2 3">
    <name type="scientific">Evansella caseinilytica</name>
    <dbReference type="NCBI Taxonomy" id="1503961"/>
    <lineage>
        <taxon>Bacteria</taxon>
        <taxon>Bacillati</taxon>
        <taxon>Bacillota</taxon>
        <taxon>Bacilli</taxon>
        <taxon>Bacillales</taxon>
        <taxon>Bacillaceae</taxon>
        <taxon>Evansella</taxon>
    </lineage>
</organism>
<reference evidence="3" key="1">
    <citation type="submission" date="2016-10" db="EMBL/GenBank/DDBJ databases">
        <authorList>
            <person name="Varghese N."/>
            <person name="Submissions S."/>
        </authorList>
    </citation>
    <scope>NUCLEOTIDE SEQUENCE [LARGE SCALE GENOMIC DNA]</scope>
    <source>
        <strain evidence="3">SP</strain>
    </source>
</reference>
<accession>A0A1H3TUV3</accession>
<name>A0A1H3TUV3_9BACI</name>
<evidence type="ECO:0000256" key="1">
    <source>
        <dbReference type="SAM" id="Phobius"/>
    </source>
</evidence>
<feature type="transmembrane region" description="Helical" evidence="1">
    <location>
        <begin position="39"/>
        <end position="59"/>
    </location>
</feature>
<gene>
    <name evidence="2" type="ORF">SAMN05421736_11675</name>
</gene>
<protein>
    <submittedName>
        <fullName evidence="2">Uncharacterized membrane protein YsdA, DUF1294 family</fullName>
    </submittedName>
</protein>
<proteinExistence type="predicted"/>
<dbReference type="STRING" id="1503961.SAMN05421736_11675"/>
<keyword evidence="1" id="KW-0812">Transmembrane</keyword>
<keyword evidence="1" id="KW-0472">Membrane</keyword>
<dbReference type="AlphaFoldDB" id="A0A1H3TUV3"/>
<evidence type="ECO:0000313" key="2">
    <source>
        <dbReference type="EMBL" id="SDZ54023.1"/>
    </source>
</evidence>
<dbReference type="EMBL" id="FNPI01000016">
    <property type="protein sequence ID" value="SDZ54023.1"/>
    <property type="molecule type" value="Genomic_DNA"/>
</dbReference>
<dbReference type="Pfam" id="PF06961">
    <property type="entry name" value="DUF1294"/>
    <property type="match status" value="1"/>
</dbReference>
<dbReference type="OrthoDB" id="1698854at2"/>
<evidence type="ECO:0000313" key="3">
    <source>
        <dbReference type="Proteomes" id="UP000198935"/>
    </source>
</evidence>
<feature type="transmembrane region" description="Helical" evidence="1">
    <location>
        <begin position="7"/>
        <end position="27"/>
    </location>
</feature>
<keyword evidence="1" id="KW-1133">Transmembrane helix</keyword>
<dbReference type="Proteomes" id="UP000198935">
    <property type="component" value="Unassembled WGS sequence"/>
</dbReference>
<feature type="transmembrane region" description="Helical" evidence="1">
    <location>
        <begin position="71"/>
        <end position="91"/>
    </location>
</feature>
<dbReference type="InterPro" id="IPR010718">
    <property type="entry name" value="DUF1294"/>
</dbReference>
<keyword evidence="3" id="KW-1185">Reference proteome</keyword>